<comment type="caution">
    <text evidence="6">The sequence shown here is derived from an EMBL/GenBank/DDBJ whole genome shotgun (WGS) entry which is preliminary data.</text>
</comment>
<feature type="transmembrane region" description="Helical" evidence="5">
    <location>
        <begin position="92"/>
        <end position="118"/>
    </location>
</feature>
<keyword evidence="3 5" id="KW-1133">Transmembrane helix</keyword>
<protein>
    <submittedName>
        <fullName evidence="6">Isoprenylcysteine carboxylmethyltransferase family protein</fullName>
    </submittedName>
</protein>
<evidence type="ECO:0000256" key="3">
    <source>
        <dbReference type="ARBA" id="ARBA00022989"/>
    </source>
</evidence>
<evidence type="ECO:0000313" key="7">
    <source>
        <dbReference type="Proteomes" id="UP001165279"/>
    </source>
</evidence>
<evidence type="ECO:0000256" key="5">
    <source>
        <dbReference type="SAM" id="Phobius"/>
    </source>
</evidence>
<keyword evidence="4 5" id="KW-0472">Membrane</keyword>
<dbReference type="InterPro" id="IPR007318">
    <property type="entry name" value="Phopholipid_MeTrfase"/>
</dbReference>
<dbReference type="Proteomes" id="UP001165279">
    <property type="component" value="Unassembled WGS sequence"/>
</dbReference>
<dbReference type="Pfam" id="PF04191">
    <property type="entry name" value="PEMT"/>
    <property type="match status" value="1"/>
</dbReference>
<proteinExistence type="predicted"/>
<name>A0ABS9NU81_9RHOB</name>
<reference evidence="6" key="1">
    <citation type="submission" date="2022-02" db="EMBL/GenBank/DDBJ databases">
        <title>The genome sequence of Ruegeria sp. 1NDH52C.</title>
        <authorList>
            <person name="Du J."/>
        </authorList>
    </citation>
    <scope>NUCLEOTIDE SEQUENCE</scope>
    <source>
        <strain evidence="6">1NDH52C</strain>
    </source>
</reference>
<comment type="subcellular location">
    <subcellularLocation>
        <location evidence="1">Endomembrane system</location>
        <topology evidence="1">Multi-pass membrane protein</topology>
    </subcellularLocation>
</comment>
<keyword evidence="2 5" id="KW-0812">Transmembrane</keyword>
<dbReference type="RefSeq" id="WP_238904427.1">
    <property type="nucleotide sequence ID" value="NZ_JAKOEM010000003.1"/>
</dbReference>
<evidence type="ECO:0000256" key="1">
    <source>
        <dbReference type="ARBA" id="ARBA00004127"/>
    </source>
</evidence>
<gene>
    <name evidence="6" type="ORF">MB818_06180</name>
</gene>
<dbReference type="PANTHER" id="PTHR12714">
    <property type="entry name" value="PROTEIN-S ISOPRENYLCYSTEINE O-METHYLTRANSFERASE"/>
    <property type="match status" value="1"/>
</dbReference>
<dbReference type="EMBL" id="JAKOEM010000003">
    <property type="protein sequence ID" value="MCG6557778.1"/>
    <property type="molecule type" value="Genomic_DNA"/>
</dbReference>
<evidence type="ECO:0000256" key="4">
    <source>
        <dbReference type="ARBA" id="ARBA00023136"/>
    </source>
</evidence>
<evidence type="ECO:0000256" key="2">
    <source>
        <dbReference type="ARBA" id="ARBA00022692"/>
    </source>
</evidence>
<sequence>MHRIDLPPIWLAAFIAVAWLQQRYFSLGLSLDSGLADLIAGLLIGGGVLLMLMAAVEFRRHRTTIIPHRAPSAMVQSGIYKRSRNPIYLGDVLVLAGVILHLDAVLSLVLVPVFAWLLEKRFIVPEENRLRRQFRADFARYAQKTRRWI</sequence>
<keyword evidence="7" id="KW-1185">Reference proteome</keyword>
<dbReference type="Gene3D" id="1.20.120.1630">
    <property type="match status" value="1"/>
</dbReference>
<accession>A0ABS9NU81</accession>
<evidence type="ECO:0000313" key="6">
    <source>
        <dbReference type="EMBL" id="MCG6557778.1"/>
    </source>
</evidence>
<organism evidence="6 7">
    <name type="scientific">Ruegeria alba</name>
    <dbReference type="NCBI Taxonomy" id="2916756"/>
    <lineage>
        <taxon>Bacteria</taxon>
        <taxon>Pseudomonadati</taxon>
        <taxon>Pseudomonadota</taxon>
        <taxon>Alphaproteobacteria</taxon>
        <taxon>Rhodobacterales</taxon>
        <taxon>Roseobacteraceae</taxon>
        <taxon>Ruegeria</taxon>
    </lineage>
</organism>
<feature type="transmembrane region" description="Helical" evidence="5">
    <location>
        <begin position="38"/>
        <end position="56"/>
    </location>
</feature>
<dbReference type="PANTHER" id="PTHR12714:SF24">
    <property type="entry name" value="SLR1182 PROTEIN"/>
    <property type="match status" value="1"/>
</dbReference>